<keyword evidence="2" id="KW-1185">Reference proteome</keyword>
<evidence type="ECO:0000313" key="2">
    <source>
        <dbReference type="Proteomes" id="UP000308886"/>
    </source>
</evidence>
<name>A0AC61QSM0_9BACT</name>
<evidence type="ECO:0000313" key="1">
    <source>
        <dbReference type="EMBL" id="TGX83371.1"/>
    </source>
</evidence>
<accession>A0AC61QSM0</accession>
<gene>
    <name evidence="1" type="primary">atpC</name>
    <name evidence="1" type="ORF">E5358_03715</name>
</gene>
<organism evidence="1 2">
    <name type="scientific">Palleniella muris</name>
    <dbReference type="NCBI Taxonomy" id="3038145"/>
    <lineage>
        <taxon>Bacteria</taxon>
        <taxon>Pseudomonadati</taxon>
        <taxon>Bacteroidota</taxon>
        <taxon>Bacteroidia</taxon>
        <taxon>Bacteroidales</taxon>
        <taxon>Prevotellaceae</taxon>
        <taxon>Palleniella</taxon>
    </lineage>
</organism>
<protein>
    <submittedName>
        <fullName evidence="1">ATP synthase F1 subunit epsilon</fullName>
    </submittedName>
</protein>
<dbReference type="Proteomes" id="UP000308886">
    <property type="component" value="Unassembled WGS sequence"/>
</dbReference>
<dbReference type="EMBL" id="SRZC01000004">
    <property type="protein sequence ID" value="TGX83371.1"/>
    <property type="molecule type" value="Genomic_DNA"/>
</dbReference>
<comment type="caution">
    <text evidence="1">The sequence shown here is derived from an EMBL/GenBank/DDBJ whole genome shotgun (WGS) entry which is preliminary data.</text>
</comment>
<sequence length="79" mass="8484">MITLNIVSPEKVVYAGAADRIVVPGTMGQFEILENHAPLISSLDKGEIRYATADGEHSVAVEGGFVEVKKNQVDICVEI</sequence>
<proteinExistence type="predicted"/>
<reference evidence="1" key="1">
    <citation type="submission" date="2019-04" db="EMBL/GenBank/DDBJ databases">
        <title>Microbes associate with the intestines of laboratory mice.</title>
        <authorList>
            <person name="Navarre W."/>
            <person name="Wong E."/>
            <person name="Huang K."/>
            <person name="Tropini C."/>
            <person name="Ng K."/>
            <person name="Yu B."/>
        </authorList>
    </citation>
    <scope>NUCLEOTIDE SEQUENCE</scope>
    <source>
        <strain evidence="1">NM73_A23</strain>
    </source>
</reference>